<dbReference type="CDD" id="cd00207">
    <property type="entry name" value="fer2"/>
    <property type="match status" value="1"/>
</dbReference>
<dbReference type="InterPro" id="IPR001041">
    <property type="entry name" value="2Fe-2S_ferredoxin-type"/>
</dbReference>
<dbReference type="Proteomes" id="UP001150569">
    <property type="component" value="Unassembled WGS sequence"/>
</dbReference>
<sequence length="477" mass="52499">MRPTRTNGGGSAIATTSAEANTSLASDTCEWHQPSTSKPLAHPNDPRFHHSVKHYDRHLLVCTNQLAWPKYADLANTYTGQLSYEVAKLDTRVMMNLTDYCAPQLEVNPGAIPSGPPDYAPPPPGTSRPSDRADDETGFDLLLYPENVRLLHVTPHGFPSLMRYLGQTEVDASLLQRTLNITPASASKPKPSNESATRRAVNPFATEAASLRRPVQVEPLDRNILLVCTHGTRDCRCAEVGEPFYRAVADEIRHRRWDDKWQAARVSHIGGHVYASNAIHYPSGNWYGLLKPRDTPRLLDTLGNSEVLWDHWRGRQGISQPEQLSTYTQFTTATPYSATDPALQPAATFVNLTFNLPHGQEKYVQVELDTGSPPESSSSDAAIDPQPTGQILHHPSLMEVAKAHGIEIEASCGGQCECATCHLIVENPEDYAGHLPGVSEAEEDMLEYAVGREEGSRLSCQIPVKPELDGLRLRVPV</sequence>
<evidence type="ECO:0000256" key="3">
    <source>
        <dbReference type="SAM" id="MobiDB-lite"/>
    </source>
</evidence>
<proteinExistence type="predicted"/>
<dbReference type="SUPFAM" id="SSF54292">
    <property type="entry name" value="2Fe-2S ferredoxin-like"/>
    <property type="match status" value="1"/>
</dbReference>
<evidence type="ECO:0000256" key="1">
    <source>
        <dbReference type="ARBA" id="ARBA00022714"/>
    </source>
</evidence>
<feature type="region of interest" description="Disordered" evidence="3">
    <location>
        <begin position="24"/>
        <end position="44"/>
    </location>
</feature>
<evidence type="ECO:0000256" key="2">
    <source>
        <dbReference type="ARBA" id="ARBA00023014"/>
    </source>
</evidence>
<feature type="region of interest" description="Disordered" evidence="3">
    <location>
        <begin position="108"/>
        <end position="136"/>
    </location>
</feature>
<evidence type="ECO:0000259" key="4">
    <source>
        <dbReference type="PROSITE" id="PS51085"/>
    </source>
</evidence>
<keyword evidence="2" id="KW-0411">Iron-sulfur</keyword>
<dbReference type="AlphaFoldDB" id="A0A9W7ZRU1"/>
<keyword evidence="1" id="KW-0408">Iron</keyword>
<dbReference type="PROSITE" id="PS51085">
    <property type="entry name" value="2FE2S_FER_2"/>
    <property type="match status" value="1"/>
</dbReference>
<dbReference type="PANTHER" id="PTHR31902">
    <property type="entry name" value="ACTIN PATCHES DISTAL PROTEIN 1"/>
    <property type="match status" value="1"/>
</dbReference>
<dbReference type="CDD" id="cd03062">
    <property type="entry name" value="TRX_Fd_Sucrase"/>
    <property type="match status" value="1"/>
</dbReference>
<name>A0A9W7ZRU1_9FUNG</name>
<evidence type="ECO:0000313" key="6">
    <source>
        <dbReference type="Proteomes" id="UP001150569"/>
    </source>
</evidence>
<dbReference type="InterPro" id="IPR009737">
    <property type="entry name" value="Aim32/Apd1-like"/>
</dbReference>
<dbReference type="OrthoDB" id="10253744at2759"/>
<dbReference type="Pfam" id="PF00111">
    <property type="entry name" value="Fer2"/>
    <property type="match status" value="1"/>
</dbReference>
<protein>
    <recommendedName>
        <fullName evidence="4">2Fe-2S ferredoxin-type domain-containing protein</fullName>
    </recommendedName>
</protein>
<organism evidence="5 6">
    <name type="scientific">Tieghemiomyces parasiticus</name>
    <dbReference type="NCBI Taxonomy" id="78921"/>
    <lineage>
        <taxon>Eukaryota</taxon>
        <taxon>Fungi</taxon>
        <taxon>Fungi incertae sedis</taxon>
        <taxon>Zoopagomycota</taxon>
        <taxon>Kickxellomycotina</taxon>
        <taxon>Dimargaritomycetes</taxon>
        <taxon>Dimargaritales</taxon>
        <taxon>Dimargaritaceae</taxon>
        <taxon>Tieghemiomyces</taxon>
    </lineage>
</organism>
<gene>
    <name evidence="5" type="ORF">IWQ60_008490</name>
</gene>
<dbReference type="Gene3D" id="3.40.30.10">
    <property type="entry name" value="Glutaredoxin"/>
    <property type="match status" value="1"/>
</dbReference>
<reference evidence="5" key="1">
    <citation type="submission" date="2022-07" db="EMBL/GenBank/DDBJ databases">
        <title>Phylogenomic reconstructions and comparative analyses of Kickxellomycotina fungi.</title>
        <authorList>
            <person name="Reynolds N.K."/>
            <person name="Stajich J.E."/>
            <person name="Barry K."/>
            <person name="Grigoriev I.V."/>
            <person name="Crous P."/>
            <person name="Smith M.E."/>
        </authorList>
    </citation>
    <scope>NUCLEOTIDE SEQUENCE</scope>
    <source>
        <strain evidence="5">RSA 861</strain>
    </source>
</reference>
<keyword evidence="6" id="KW-1185">Reference proteome</keyword>
<feature type="domain" description="2Fe-2S ferredoxin-type" evidence="4">
    <location>
        <begin position="364"/>
        <end position="477"/>
    </location>
</feature>
<dbReference type="InterPro" id="IPR036249">
    <property type="entry name" value="Thioredoxin-like_sf"/>
</dbReference>
<dbReference type="EMBL" id="JANBPT010000638">
    <property type="protein sequence ID" value="KAJ1915294.1"/>
    <property type="molecule type" value="Genomic_DNA"/>
</dbReference>
<evidence type="ECO:0000313" key="5">
    <source>
        <dbReference type="EMBL" id="KAJ1915294.1"/>
    </source>
</evidence>
<keyword evidence="1" id="KW-0479">Metal-binding</keyword>
<accession>A0A9W7ZRU1</accession>
<feature type="region of interest" description="Disordered" evidence="3">
    <location>
        <begin position="367"/>
        <end position="387"/>
    </location>
</feature>
<dbReference type="Pfam" id="PF06999">
    <property type="entry name" value="Suc_Fer-like"/>
    <property type="match status" value="1"/>
</dbReference>
<dbReference type="Gene3D" id="3.10.20.30">
    <property type="match status" value="1"/>
</dbReference>
<dbReference type="GO" id="GO:0051537">
    <property type="term" value="F:2 iron, 2 sulfur cluster binding"/>
    <property type="evidence" value="ECO:0007669"/>
    <property type="project" value="UniProtKB-KW"/>
</dbReference>
<dbReference type="InterPro" id="IPR012675">
    <property type="entry name" value="Beta-grasp_dom_sf"/>
</dbReference>
<keyword evidence="1" id="KW-0001">2Fe-2S</keyword>
<dbReference type="InterPro" id="IPR036010">
    <property type="entry name" value="2Fe-2S_ferredoxin-like_sf"/>
</dbReference>
<dbReference type="SUPFAM" id="SSF52833">
    <property type="entry name" value="Thioredoxin-like"/>
    <property type="match status" value="1"/>
</dbReference>
<comment type="caution">
    <text evidence="5">The sequence shown here is derived from an EMBL/GenBank/DDBJ whole genome shotgun (WGS) entry which is preliminary data.</text>
</comment>
<feature type="compositionally biased region" description="Pro residues" evidence="3">
    <location>
        <begin position="114"/>
        <end position="126"/>
    </location>
</feature>